<dbReference type="EMBL" id="BAER01000064">
    <property type="protein sequence ID" value="GAC33507.1"/>
    <property type="molecule type" value="Genomic_DNA"/>
</dbReference>
<feature type="transmembrane region" description="Helical" evidence="1">
    <location>
        <begin position="20"/>
        <end position="36"/>
    </location>
</feature>
<gene>
    <name evidence="2" type="ORF">GPLA_2609</name>
</gene>
<keyword evidence="1" id="KW-1133">Transmembrane helix</keyword>
<proteinExistence type="predicted"/>
<dbReference type="STRING" id="1129793.GPLA_2609"/>
<evidence type="ECO:0000313" key="2">
    <source>
        <dbReference type="EMBL" id="GAC33507.1"/>
    </source>
</evidence>
<keyword evidence="1" id="KW-0472">Membrane</keyword>
<dbReference type="AlphaFoldDB" id="K6ZT96"/>
<accession>K6ZT96</accession>
<dbReference type="Proteomes" id="UP000006322">
    <property type="component" value="Unassembled WGS sequence"/>
</dbReference>
<reference evidence="3" key="1">
    <citation type="journal article" date="2014" name="Environ. Microbiol.">
        <title>Comparative genomics of the marine bacterial genus Glaciecola reveals the high degree of genomic diversity and genomic characteristic for cold adaptation.</title>
        <authorList>
            <person name="Qin Q.L."/>
            <person name="Xie B.B."/>
            <person name="Yu Y."/>
            <person name="Shu Y.L."/>
            <person name="Rong J.C."/>
            <person name="Zhang Y.J."/>
            <person name="Zhao D.L."/>
            <person name="Chen X.L."/>
            <person name="Zhang X.Y."/>
            <person name="Chen B."/>
            <person name="Zhou B.C."/>
            <person name="Zhang Y.Z."/>
        </authorList>
    </citation>
    <scope>NUCLEOTIDE SEQUENCE [LARGE SCALE GENOMIC DNA]</scope>
    <source>
        <strain evidence="3">LMG 21857</strain>
    </source>
</reference>
<organism evidence="2 3">
    <name type="scientific">Paraglaciecola polaris LMG 21857</name>
    <dbReference type="NCBI Taxonomy" id="1129793"/>
    <lineage>
        <taxon>Bacteria</taxon>
        <taxon>Pseudomonadati</taxon>
        <taxon>Pseudomonadota</taxon>
        <taxon>Gammaproteobacteria</taxon>
        <taxon>Alteromonadales</taxon>
        <taxon>Alteromonadaceae</taxon>
        <taxon>Paraglaciecola</taxon>
    </lineage>
</organism>
<evidence type="ECO:0000256" key="1">
    <source>
        <dbReference type="SAM" id="Phobius"/>
    </source>
</evidence>
<sequence length="39" mass="4445">MGRVDRSVEYPDTLNPNRDVNIMLSTSMMLAVLLLIQHT</sequence>
<keyword evidence="3" id="KW-1185">Reference proteome</keyword>
<protein>
    <submittedName>
        <fullName evidence="2">Uncharacterized protein</fullName>
    </submittedName>
</protein>
<keyword evidence="1" id="KW-0812">Transmembrane</keyword>
<comment type="caution">
    <text evidence="2">The sequence shown here is derived from an EMBL/GenBank/DDBJ whole genome shotgun (WGS) entry which is preliminary data.</text>
</comment>
<evidence type="ECO:0000313" key="3">
    <source>
        <dbReference type="Proteomes" id="UP000006322"/>
    </source>
</evidence>
<name>K6ZT96_9ALTE</name>